<reference evidence="5 6" key="1">
    <citation type="journal article" date="2012" name="Science">
        <title>Ecological populations of bacteria act as socially cohesive units of antibiotic production and resistance.</title>
        <authorList>
            <person name="Cordero O.X."/>
            <person name="Wildschutte H."/>
            <person name="Kirkup B."/>
            <person name="Proehl S."/>
            <person name="Ngo L."/>
            <person name="Hussain F."/>
            <person name="Le Roux F."/>
            <person name="Mincer T."/>
            <person name="Polz M.F."/>
        </authorList>
    </citation>
    <scope>NUCLEOTIDE SEQUENCE [LARGE SCALE GENOMIC DNA]</scope>
    <source>
        <strain evidence="5 6">ZF-129</strain>
    </source>
</reference>
<dbReference type="SUPFAM" id="SSF48498">
    <property type="entry name" value="Tetracyclin repressor-like, C-terminal domain"/>
    <property type="match status" value="1"/>
</dbReference>
<dbReference type="InterPro" id="IPR023772">
    <property type="entry name" value="DNA-bd_HTH_TetR-type_CS"/>
</dbReference>
<keyword evidence="3" id="KW-0812">Transmembrane</keyword>
<dbReference type="PANTHER" id="PTHR43479">
    <property type="entry name" value="ACREF/ENVCD OPERON REPRESSOR-RELATED"/>
    <property type="match status" value="1"/>
</dbReference>
<evidence type="ECO:0000259" key="4">
    <source>
        <dbReference type="PROSITE" id="PS50977"/>
    </source>
</evidence>
<dbReference type="PANTHER" id="PTHR43479:SF11">
    <property type="entry name" value="ACREF_ENVCD OPERON REPRESSOR-RELATED"/>
    <property type="match status" value="1"/>
</dbReference>
<organism evidence="5 6">
    <name type="scientific">Vibrio genomosp. F10 str. ZF-129</name>
    <dbReference type="NCBI Taxonomy" id="1187848"/>
    <lineage>
        <taxon>Bacteria</taxon>
        <taxon>Pseudomonadati</taxon>
        <taxon>Pseudomonadota</taxon>
        <taxon>Gammaproteobacteria</taxon>
        <taxon>Vibrionales</taxon>
        <taxon>Vibrionaceae</taxon>
        <taxon>Vibrio</taxon>
    </lineage>
</organism>
<evidence type="ECO:0000313" key="6">
    <source>
        <dbReference type="Proteomes" id="UP000094741"/>
    </source>
</evidence>
<dbReference type="InterPro" id="IPR001647">
    <property type="entry name" value="HTH_TetR"/>
</dbReference>
<comment type="caution">
    <text evidence="5">The sequence shown here is derived from an EMBL/GenBank/DDBJ whole genome shotgun (WGS) entry which is preliminary data.</text>
</comment>
<protein>
    <submittedName>
        <fullName evidence="5">TetR family transcriptional regulator</fullName>
    </submittedName>
</protein>
<dbReference type="RefSeq" id="WP_017039223.1">
    <property type="nucleotide sequence ID" value="NZ_AJYQ02000092.1"/>
</dbReference>
<sequence length="214" mass="24626">MSNSERKVGRPRQDTESRDKLLASAQELFTLMSYDKVSTRKIADKAGVNIAMIRYYFGNKEGLFEAMLRDALSPMRQQMSKLVKDSTHKNLIDLMRTYYQVMIKTPKLPRLIVQVMNMPANDSQRQLVEKVFLDITQPMQVIIFDKLLSSGVIRSEMDAKLCRFSYISLMVFPFLAPPAMLRLHGVELNADFLSQLFEHNIKLITQGFLTPDVI</sequence>
<dbReference type="AlphaFoldDB" id="A0A1E5BF05"/>
<feature type="DNA-binding region" description="H-T-H motif" evidence="2">
    <location>
        <begin position="38"/>
        <end position="57"/>
    </location>
</feature>
<dbReference type="EMBL" id="AJYQ02000092">
    <property type="protein sequence ID" value="OEE34282.1"/>
    <property type="molecule type" value="Genomic_DNA"/>
</dbReference>
<feature type="transmembrane region" description="Helical" evidence="3">
    <location>
        <begin position="164"/>
        <end position="183"/>
    </location>
</feature>
<dbReference type="Proteomes" id="UP000094741">
    <property type="component" value="Unassembled WGS sequence"/>
</dbReference>
<keyword evidence="3" id="KW-1133">Transmembrane helix</keyword>
<name>A0A1E5BF05_9VIBR</name>
<dbReference type="InterPro" id="IPR050624">
    <property type="entry name" value="HTH-type_Tx_Regulator"/>
</dbReference>
<dbReference type="Gene3D" id="1.10.357.10">
    <property type="entry name" value="Tetracycline Repressor, domain 2"/>
    <property type="match status" value="1"/>
</dbReference>
<evidence type="ECO:0000256" key="2">
    <source>
        <dbReference type="PROSITE-ProRule" id="PRU00335"/>
    </source>
</evidence>
<keyword evidence="3" id="KW-0472">Membrane</keyword>
<dbReference type="PROSITE" id="PS50977">
    <property type="entry name" value="HTH_TETR_2"/>
    <property type="match status" value="1"/>
</dbReference>
<dbReference type="Pfam" id="PF00440">
    <property type="entry name" value="TetR_N"/>
    <property type="match status" value="1"/>
</dbReference>
<dbReference type="PROSITE" id="PS01081">
    <property type="entry name" value="HTH_TETR_1"/>
    <property type="match status" value="1"/>
</dbReference>
<evidence type="ECO:0000256" key="3">
    <source>
        <dbReference type="SAM" id="Phobius"/>
    </source>
</evidence>
<evidence type="ECO:0000256" key="1">
    <source>
        <dbReference type="ARBA" id="ARBA00023125"/>
    </source>
</evidence>
<gene>
    <name evidence="5" type="ORF">A1QO_08060</name>
</gene>
<feature type="domain" description="HTH tetR-type" evidence="4">
    <location>
        <begin position="15"/>
        <end position="75"/>
    </location>
</feature>
<dbReference type="STRING" id="1187848.A1QO_08060"/>
<dbReference type="PRINTS" id="PR00455">
    <property type="entry name" value="HTHTETR"/>
</dbReference>
<dbReference type="InterPro" id="IPR009057">
    <property type="entry name" value="Homeodomain-like_sf"/>
</dbReference>
<proteinExistence type="predicted"/>
<keyword evidence="1 2" id="KW-0238">DNA-binding</keyword>
<dbReference type="eggNOG" id="COG1309">
    <property type="taxonomic scope" value="Bacteria"/>
</dbReference>
<dbReference type="OrthoDB" id="9151800at2"/>
<dbReference type="SUPFAM" id="SSF46689">
    <property type="entry name" value="Homeodomain-like"/>
    <property type="match status" value="1"/>
</dbReference>
<dbReference type="GO" id="GO:0003677">
    <property type="term" value="F:DNA binding"/>
    <property type="evidence" value="ECO:0007669"/>
    <property type="project" value="UniProtKB-UniRule"/>
</dbReference>
<evidence type="ECO:0000313" key="5">
    <source>
        <dbReference type="EMBL" id="OEE34282.1"/>
    </source>
</evidence>
<dbReference type="InterPro" id="IPR036271">
    <property type="entry name" value="Tet_transcr_reg_TetR-rel_C_sf"/>
</dbReference>
<accession>A0A1E5BF05</accession>